<evidence type="ECO:0000313" key="3">
    <source>
        <dbReference type="Proteomes" id="UP000299102"/>
    </source>
</evidence>
<protein>
    <submittedName>
        <fullName evidence="2">Fatty acyl-CoA reductase CG5065</fullName>
    </submittedName>
</protein>
<organism evidence="2 3">
    <name type="scientific">Eumeta variegata</name>
    <name type="common">Bagworm moth</name>
    <name type="synonym">Eumeta japonica</name>
    <dbReference type="NCBI Taxonomy" id="151549"/>
    <lineage>
        <taxon>Eukaryota</taxon>
        <taxon>Metazoa</taxon>
        <taxon>Ecdysozoa</taxon>
        <taxon>Arthropoda</taxon>
        <taxon>Hexapoda</taxon>
        <taxon>Insecta</taxon>
        <taxon>Pterygota</taxon>
        <taxon>Neoptera</taxon>
        <taxon>Endopterygota</taxon>
        <taxon>Lepidoptera</taxon>
        <taxon>Glossata</taxon>
        <taxon>Ditrysia</taxon>
        <taxon>Tineoidea</taxon>
        <taxon>Psychidae</taxon>
        <taxon>Oiketicinae</taxon>
        <taxon>Eumeta</taxon>
    </lineage>
</organism>
<evidence type="ECO:0000313" key="2">
    <source>
        <dbReference type="EMBL" id="GBP61496.1"/>
    </source>
</evidence>
<dbReference type="Proteomes" id="UP000299102">
    <property type="component" value="Unassembled WGS sequence"/>
</dbReference>
<dbReference type="OrthoDB" id="429813at2759"/>
<keyword evidence="3" id="KW-1185">Reference proteome</keyword>
<name>A0A4C1XCC0_EUMVA</name>
<sequence length="117" mass="13191">MEEALRLQASLLEQTRNLRKLEESGDSDILKFFAGKTVLVTGGTGFLGKQLIEKLLRLQAQVRSVSVRGDELLPVLFVCGPVAWRASARERCSHENFPLRWNSLEMNSVDLKLHTLL</sequence>
<evidence type="ECO:0000259" key="1">
    <source>
        <dbReference type="Pfam" id="PF07993"/>
    </source>
</evidence>
<proteinExistence type="predicted"/>
<reference evidence="2 3" key="1">
    <citation type="journal article" date="2019" name="Commun. Biol.">
        <title>The bagworm genome reveals a unique fibroin gene that provides high tensile strength.</title>
        <authorList>
            <person name="Kono N."/>
            <person name="Nakamura H."/>
            <person name="Ohtoshi R."/>
            <person name="Tomita M."/>
            <person name="Numata K."/>
            <person name="Arakawa K."/>
        </authorList>
    </citation>
    <scope>NUCLEOTIDE SEQUENCE [LARGE SCALE GENOMIC DNA]</scope>
</reference>
<dbReference type="SUPFAM" id="SSF51735">
    <property type="entry name" value="NAD(P)-binding Rossmann-fold domains"/>
    <property type="match status" value="1"/>
</dbReference>
<dbReference type="AlphaFoldDB" id="A0A4C1XCC0"/>
<dbReference type="InterPro" id="IPR013120">
    <property type="entry name" value="FAR_NAD-bd"/>
</dbReference>
<gene>
    <name evidence="2" type="ORF">EVAR_34733_1</name>
</gene>
<dbReference type="Pfam" id="PF07993">
    <property type="entry name" value="NAD_binding_4"/>
    <property type="match status" value="1"/>
</dbReference>
<feature type="domain" description="Thioester reductase (TE)" evidence="1">
    <location>
        <begin position="40"/>
        <end position="65"/>
    </location>
</feature>
<accession>A0A4C1XCC0</accession>
<dbReference type="InterPro" id="IPR036291">
    <property type="entry name" value="NAD(P)-bd_dom_sf"/>
</dbReference>
<dbReference type="EMBL" id="BGZK01000815">
    <property type="protein sequence ID" value="GBP61496.1"/>
    <property type="molecule type" value="Genomic_DNA"/>
</dbReference>
<comment type="caution">
    <text evidence="2">The sequence shown here is derived from an EMBL/GenBank/DDBJ whole genome shotgun (WGS) entry which is preliminary data.</text>
</comment>
<dbReference type="Gene3D" id="3.40.50.720">
    <property type="entry name" value="NAD(P)-binding Rossmann-like Domain"/>
    <property type="match status" value="1"/>
</dbReference>